<protein>
    <submittedName>
        <fullName evidence="10">SAM-dependent methyltransferase</fullName>
    </submittedName>
</protein>
<evidence type="ECO:0000256" key="5">
    <source>
        <dbReference type="ARBA" id="ARBA00022679"/>
    </source>
</evidence>
<dbReference type="Pfam" id="PF17785">
    <property type="entry name" value="PUA_3"/>
    <property type="match status" value="1"/>
</dbReference>
<dbReference type="InterPro" id="IPR036974">
    <property type="entry name" value="PUA_sf"/>
</dbReference>
<dbReference type="PANTHER" id="PTHR42873:SF1">
    <property type="entry name" value="S-ADENOSYLMETHIONINE-DEPENDENT METHYLTRANSFERASE DOMAIN-CONTAINING PROTEIN"/>
    <property type="match status" value="1"/>
</dbReference>
<name>A0A4Y1WP42_9BACT</name>
<dbReference type="GO" id="GO:0003723">
    <property type="term" value="F:RNA binding"/>
    <property type="evidence" value="ECO:0007669"/>
    <property type="project" value="UniProtKB-KW"/>
</dbReference>
<dbReference type="GO" id="GO:0006364">
    <property type="term" value="P:rRNA processing"/>
    <property type="evidence" value="ECO:0007669"/>
    <property type="project" value="UniProtKB-KW"/>
</dbReference>
<dbReference type="PROSITE" id="PS50890">
    <property type="entry name" value="PUA"/>
    <property type="match status" value="1"/>
</dbReference>
<sequence length="400" mass="44303">MTTHPRIFLRRGKEESLLRRHPWIFSGAIGRVECPSDTIAEGEIVDVHTAAGDFIARGHYQIGSIAVRVLTFAQEPIDAAWWRARIRSACEVRRTLGLIDNAATTCYRLVHGEGDSLPGLVIDIYGTTAVVQCHSVGMYRSRMQIAEALREVYGERLAAVYDKSSQTVPYKAGLNAVDGYLMGKVAAPTQEVSENGHRFLVNWEEGQKTGFFLDQRCNRELVERYAAGRTVLNTFCYTGGFSVYAAAGGAKEVCSVDASERAVQLADENMRLNFGDSFPHTTLACDAVEYLKQIGDRYDLIILDPPAFAKHHKVLGNAMQGYKRLNARALSQIRPGGILFTFSCSQAVTKELFRTTVFSAAAIAGRNVRILHQLAQPADHPINIYHPEGEYLKGLVLYVE</sequence>
<evidence type="ECO:0000256" key="1">
    <source>
        <dbReference type="ARBA" id="ARBA00004496"/>
    </source>
</evidence>
<organism evidence="10 11">
    <name type="scientific">Alistipes communis</name>
    <dbReference type="NCBI Taxonomy" id="2585118"/>
    <lineage>
        <taxon>Bacteria</taxon>
        <taxon>Pseudomonadati</taxon>
        <taxon>Bacteroidota</taxon>
        <taxon>Bacteroidia</taxon>
        <taxon>Bacteroidales</taxon>
        <taxon>Rikenellaceae</taxon>
        <taxon>Alistipes</taxon>
    </lineage>
</organism>
<dbReference type="AlphaFoldDB" id="A0A4Y1WP42"/>
<dbReference type="GO" id="GO:0032259">
    <property type="term" value="P:methylation"/>
    <property type="evidence" value="ECO:0007669"/>
    <property type="project" value="UniProtKB-KW"/>
</dbReference>
<evidence type="ECO:0000256" key="2">
    <source>
        <dbReference type="ARBA" id="ARBA00022490"/>
    </source>
</evidence>
<dbReference type="KEGG" id="acou:A5CBH24_02040"/>
<dbReference type="Pfam" id="PF10672">
    <property type="entry name" value="Methyltrans_SAM"/>
    <property type="match status" value="1"/>
</dbReference>
<dbReference type="GO" id="GO:0005737">
    <property type="term" value="C:cytoplasm"/>
    <property type="evidence" value="ECO:0007669"/>
    <property type="project" value="UniProtKB-SubCell"/>
</dbReference>
<keyword evidence="6" id="KW-0949">S-adenosyl-L-methionine</keyword>
<dbReference type="CDD" id="cd21153">
    <property type="entry name" value="PUA_RlmI"/>
    <property type="match status" value="1"/>
</dbReference>
<dbReference type="SMART" id="SM00359">
    <property type="entry name" value="PUA"/>
    <property type="match status" value="1"/>
</dbReference>
<gene>
    <name evidence="10" type="ORF">A5CBH24_02040</name>
</gene>
<dbReference type="InterPro" id="IPR015947">
    <property type="entry name" value="PUA-like_sf"/>
</dbReference>
<dbReference type="OrthoDB" id="9805492at2"/>
<dbReference type="Gene3D" id="3.40.50.150">
    <property type="entry name" value="Vaccinia Virus protein VP39"/>
    <property type="match status" value="1"/>
</dbReference>
<evidence type="ECO:0000256" key="4">
    <source>
        <dbReference type="ARBA" id="ARBA00022603"/>
    </source>
</evidence>
<evidence type="ECO:0000256" key="8">
    <source>
        <dbReference type="ARBA" id="ARBA00038091"/>
    </source>
</evidence>
<evidence type="ECO:0000313" key="10">
    <source>
        <dbReference type="EMBL" id="BBL02891.1"/>
    </source>
</evidence>
<keyword evidence="5 10" id="KW-0808">Transferase</keyword>
<dbReference type="EMBL" id="AP019735">
    <property type="protein sequence ID" value="BBL02891.1"/>
    <property type="molecule type" value="Genomic_DNA"/>
</dbReference>
<dbReference type="InterPro" id="IPR002478">
    <property type="entry name" value="PUA"/>
</dbReference>
<evidence type="ECO:0000256" key="3">
    <source>
        <dbReference type="ARBA" id="ARBA00022552"/>
    </source>
</evidence>
<dbReference type="PANTHER" id="PTHR42873">
    <property type="entry name" value="RIBOSOMAL RNA LARGE SUBUNIT METHYLTRANSFERASE"/>
    <property type="match status" value="1"/>
</dbReference>
<proteinExistence type="inferred from homology"/>
<comment type="similarity">
    <text evidence="8">Belongs to the methyltransferase superfamily. RlmI family.</text>
</comment>
<dbReference type="CDD" id="cd02440">
    <property type="entry name" value="AdoMet_MTases"/>
    <property type="match status" value="1"/>
</dbReference>
<dbReference type="InterPro" id="IPR029063">
    <property type="entry name" value="SAM-dependent_MTases_sf"/>
</dbReference>
<dbReference type="SUPFAM" id="SSF53335">
    <property type="entry name" value="S-adenosyl-L-methionine-dependent methyltransferases"/>
    <property type="match status" value="1"/>
</dbReference>
<keyword evidence="3" id="KW-0698">rRNA processing</keyword>
<evidence type="ECO:0000256" key="7">
    <source>
        <dbReference type="ARBA" id="ARBA00022884"/>
    </source>
</evidence>
<dbReference type="CDD" id="cd11572">
    <property type="entry name" value="RlmI_M_like"/>
    <property type="match status" value="1"/>
</dbReference>
<keyword evidence="11" id="KW-1185">Reference proteome</keyword>
<keyword evidence="7" id="KW-0694">RNA-binding</keyword>
<evidence type="ECO:0000313" key="11">
    <source>
        <dbReference type="Proteomes" id="UP000318946"/>
    </source>
</evidence>
<dbReference type="InterPro" id="IPR019614">
    <property type="entry name" value="SAM-dep_methyl-trfase"/>
</dbReference>
<dbReference type="Proteomes" id="UP000318946">
    <property type="component" value="Chromosome"/>
</dbReference>
<keyword evidence="4 10" id="KW-0489">Methyltransferase</keyword>
<dbReference type="GO" id="GO:0008168">
    <property type="term" value="F:methyltransferase activity"/>
    <property type="evidence" value="ECO:0007669"/>
    <property type="project" value="UniProtKB-KW"/>
</dbReference>
<accession>A0A4Y1WP42</accession>
<dbReference type="InterPro" id="IPR041532">
    <property type="entry name" value="RlmI-like_PUA"/>
</dbReference>
<comment type="subcellular location">
    <subcellularLocation>
        <location evidence="1">Cytoplasm</location>
    </subcellularLocation>
</comment>
<evidence type="ECO:0000259" key="9">
    <source>
        <dbReference type="SMART" id="SM00359"/>
    </source>
</evidence>
<evidence type="ECO:0000256" key="6">
    <source>
        <dbReference type="ARBA" id="ARBA00022691"/>
    </source>
</evidence>
<dbReference type="GeneID" id="78340927"/>
<keyword evidence="2" id="KW-0963">Cytoplasm</keyword>
<dbReference type="Gene3D" id="2.30.130.10">
    <property type="entry name" value="PUA domain"/>
    <property type="match status" value="1"/>
</dbReference>
<feature type="domain" description="PUA" evidence="9">
    <location>
        <begin position="5"/>
        <end position="91"/>
    </location>
</feature>
<dbReference type="SUPFAM" id="SSF88697">
    <property type="entry name" value="PUA domain-like"/>
    <property type="match status" value="1"/>
</dbReference>
<dbReference type="RefSeq" id="WP_141411908.1">
    <property type="nucleotide sequence ID" value="NZ_AP019735.1"/>
</dbReference>
<reference evidence="11" key="1">
    <citation type="submission" date="2019-06" db="EMBL/GenBank/DDBJ databases">
        <title>Alistipes onderdonkii subsp. vulgaris subsp. nov., Alistipes dispar sp. nov. and Alistipes communis sp. nov., isolated from human faeces, and creation of Alistipes onderdonkii subsp. onderdonkii subsp. nov.</title>
        <authorList>
            <person name="Sakamoto M."/>
            <person name="Ikeyama N."/>
            <person name="Ogata Y."/>
            <person name="Suda W."/>
            <person name="Iino T."/>
            <person name="Hattori M."/>
            <person name="Ohkuma M."/>
        </authorList>
    </citation>
    <scope>NUCLEOTIDE SEQUENCE [LARGE SCALE GENOMIC DNA]</scope>
    <source>
        <strain evidence="11">5CBH24</strain>
    </source>
</reference>
<dbReference type="Gene3D" id="3.30.750.80">
    <property type="entry name" value="RNA methyltransferase domain (HRMD) like"/>
    <property type="match status" value="1"/>
</dbReference>